<dbReference type="STRING" id="92487.SAMN02745130_01076"/>
<dbReference type="EMBL" id="FUYB01000003">
    <property type="protein sequence ID" value="SKA72446.1"/>
    <property type="molecule type" value="Genomic_DNA"/>
</dbReference>
<sequence>MQNGGKREGAGRKQGSINKVKLELRDAARAYTQAALETLVEIMNDHEAPHAARISAANSLLDRGHGKPTQSLDVDHTANISNLMVQWVKSNGNGEPA</sequence>
<reference evidence="1 2" key="1">
    <citation type="submission" date="2017-02" db="EMBL/GenBank/DDBJ databases">
        <authorList>
            <person name="Peterson S.W."/>
        </authorList>
    </citation>
    <scope>NUCLEOTIDE SEQUENCE [LARGE SCALE GENOMIC DNA]</scope>
    <source>
        <strain evidence="1 2">ATCC 49788</strain>
    </source>
</reference>
<evidence type="ECO:0000313" key="1">
    <source>
        <dbReference type="EMBL" id="SKA72446.1"/>
    </source>
</evidence>
<name>A0A1T4W5B1_9GAMM</name>
<dbReference type="RefSeq" id="WP_078921555.1">
    <property type="nucleotide sequence ID" value="NZ_FUYB01000003.1"/>
</dbReference>
<dbReference type="OrthoDB" id="8453986at2"/>
<dbReference type="AlphaFoldDB" id="A0A1T4W5B1"/>
<gene>
    <name evidence="1" type="ORF">SAMN02745130_01076</name>
</gene>
<evidence type="ECO:0000313" key="2">
    <source>
        <dbReference type="Proteomes" id="UP000190460"/>
    </source>
</evidence>
<protein>
    <submittedName>
        <fullName evidence="1">Uncharacterized protein</fullName>
    </submittedName>
</protein>
<proteinExistence type="predicted"/>
<organism evidence="1 2">
    <name type="scientific">Thiothrix eikelboomii</name>
    <dbReference type="NCBI Taxonomy" id="92487"/>
    <lineage>
        <taxon>Bacteria</taxon>
        <taxon>Pseudomonadati</taxon>
        <taxon>Pseudomonadota</taxon>
        <taxon>Gammaproteobacteria</taxon>
        <taxon>Thiotrichales</taxon>
        <taxon>Thiotrichaceae</taxon>
        <taxon>Thiothrix</taxon>
    </lineage>
</organism>
<dbReference type="Proteomes" id="UP000190460">
    <property type="component" value="Unassembled WGS sequence"/>
</dbReference>
<keyword evidence="2" id="KW-1185">Reference proteome</keyword>
<accession>A0A1T4W5B1</accession>